<evidence type="ECO:0000259" key="2">
    <source>
        <dbReference type="Pfam" id="PF06283"/>
    </source>
</evidence>
<dbReference type="InterPro" id="IPR029062">
    <property type="entry name" value="Class_I_gatase-like"/>
</dbReference>
<protein>
    <recommendedName>
        <fullName evidence="2">ThuA-like domain-containing protein</fullName>
    </recommendedName>
</protein>
<name>A0A5Q0QC84_9SPHI</name>
<feature type="domain" description="ThuA-like" evidence="2">
    <location>
        <begin position="38"/>
        <end position="288"/>
    </location>
</feature>
<dbReference type="KEGG" id="sphe:GFH32_10970"/>
<dbReference type="InterPro" id="IPR029010">
    <property type="entry name" value="ThuA-like"/>
</dbReference>
<dbReference type="Gene3D" id="3.40.50.880">
    <property type="match status" value="1"/>
</dbReference>
<feature type="chain" id="PRO_5024935737" description="ThuA-like domain-containing protein" evidence="1">
    <location>
        <begin position="19"/>
        <end position="332"/>
    </location>
</feature>
<reference evidence="3 4" key="1">
    <citation type="submission" date="2019-10" db="EMBL/GenBank/DDBJ databases">
        <authorList>
            <person name="Dong K."/>
        </authorList>
    </citation>
    <scope>NUCLEOTIDE SEQUENCE [LARGE SCALE GENOMIC DNA]</scope>
    <source>
        <strain evidence="4">dk4302</strain>
    </source>
</reference>
<evidence type="ECO:0000313" key="4">
    <source>
        <dbReference type="Proteomes" id="UP000326921"/>
    </source>
</evidence>
<evidence type="ECO:0000313" key="3">
    <source>
        <dbReference type="EMBL" id="QGA26809.1"/>
    </source>
</evidence>
<proteinExistence type="predicted"/>
<dbReference type="Proteomes" id="UP000326921">
    <property type="component" value="Chromosome"/>
</dbReference>
<keyword evidence="1" id="KW-0732">Signal</keyword>
<accession>A0A5Q0QC84</accession>
<keyword evidence="4" id="KW-1185">Reference proteome</keyword>
<dbReference type="EMBL" id="CP045652">
    <property type="protein sequence ID" value="QGA26809.1"/>
    <property type="molecule type" value="Genomic_DNA"/>
</dbReference>
<feature type="signal peptide" evidence="1">
    <location>
        <begin position="1"/>
        <end position="18"/>
    </location>
</feature>
<dbReference type="SUPFAM" id="SSF52317">
    <property type="entry name" value="Class I glutamine amidotransferase-like"/>
    <property type="match status" value="1"/>
</dbReference>
<sequence>MTAFLLLILAIGINAACAQQKDLLHFKPNAGTAKGKKVVLVSGDEEYRSEESMPMLAKILTTHHGFETFVLFAIDPKTKQINPEHQNNIPGLENLKDADLLIIATRFRELPDAQMKHIDLYLKSGKPVIGLRTATHAFNFNKDSKSPYKHYGFSEKSAEWKGGFGGLVLGETWVNHHGDHGKEGTRGLINGLEVEGKNPILLGVKDIWVPSDVYGIRNNLATAKVLVFGQPTAGMTAESPVNWHKTIMPVAWTKSYQLPGGKQGQVFATTMGSSIDLKSADLRRLVVNAAYSLVGLENAIKEDYNVSPVGHFEAHMFGFGTYEKGKYPKDYQ</sequence>
<evidence type="ECO:0000256" key="1">
    <source>
        <dbReference type="SAM" id="SignalP"/>
    </source>
</evidence>
<organism evidence="3 4">
    <name type="scientific">Sphingobacterium zhuxiongii</name>
    <dbReference type="NCBI Taxonomy" id="2662364"/>
    <lineage>
        <taxon>Bacteria</taxon>
        <taxon>Pseudomonadati</taxon>
        <taxon>Bacteroidota</taxon>
        <taxon>Sphingobacteriia</taxon>
        <taxon>Sphingobacteriales</taxon>
        <taxon>Sphingobacteriaceae</taxon>
        <taxon>Sphingobacterium</taxon>
    </lineage>
</organism>
<dbReference type="RefSeq" id="WP_153511657.1">
    <property type="nucleotide sequence ID" value="NZ_CP045652.1"/>
</dbReference>
<dbReference type="AlphaFoldDB" id="A0A5Q0QC84"/>
<dbReference type="Pfam" id="PF06283">
    <property type="entry name" value="ThuA"/>
    <property type="match status" value="1"/>
</dbReference>
<gene>
    <name evidence="3" type="ORF">GFH32_10970</name>
</gene>